<organism evidence="2 3">
    <name type="scientific">Paraburkholderia lacunae</name>
    <dbReference type="NCBI Taxonomy" id="2211104"/>
    <lineage>
        <taxon>Bacteria</taxon>
        <taxon>Pseudomonadati</taxon>
        <taxon>Pseudomonadota</taxon>
        <taxon>Betaproteobacteria</taxon>
        <taxon>Burkholderiales</taxon>
        <taxon>Burkholderiaceae</taxon>
        <taxon>Paraburkholderia</taxon>
    </lineage>
</organism>
<dbReference type="Pfam" id="PF18754">
    <property type="entry name" value="Nmad3"/>
    <property type="match status" value="1"/>
</dbReference>
<comment type="caution">
    <text evidence="2">The sequence shown here is derived from an EMBL/GenBank/DDBJ whole genome shotgun (WGS) entry which is preliminary data.</text>
</comment>
<protein>
    <recommendedName>
        <fullName evidence="1">Nucleotide modification associated domain-containing protein</fullName>
    </recommendedName>
</protein>
<dbReference type="Proteomes" id="UP000254875">
    <property type="component" value="Unassembled WGS sequence"/>
</dbReference>
<evidence type="ECO:0000313" key="3">
    <source>
        <dbReference type="Proteomes" id="UP000254875"/>
    </source>
</evidence>
<evidence type="ECO:0000313" key="2">
    <source>
        <dbReference type="EMBL" id="RDK03448.1"/>
    </source>
</evidence>
<dbReference type="RefSeq" id="WP_133300310.1">
    <property type="nucleotide sequence ID" value="NZ_QHKS01000004.1"/>
</dbReference>
<dbReference type="OrthoDB" id="9772090at2"/>
<evidence type="ECO:0000259" key="1">
    <source>
        <dbReference type="Pfam" id="PF18754"/>
    </source>
</evidence>
<proteinExistence type="predicted"/>
<feature type="domain" description="Nucleotide modification associated" evidence="1">
    <location>
        <begin position="2"/>
        <end position="261"/>
    </location>
</feature>
<dbReference type="AlphaFoldDB" id="A0A370ND34"/>
<gene>
    <name evidence="2" type="ORF">DLM46_07955</name>
</gene>
<dbReference type="EMBL" id="QHKS01000004">
    <property type="protein sequence ID" value="RDK03448.1"/>
    <property type="molecule type" value="Genomic_DNA"/>
</dbReference>
<accession>A0A370ND34</accession>
<dbReference type="InterPro" id="IPR041135">
    <property type="entry name" value="Nmad3"/>
</dbReference>
<keyword evidence="3" id="KW-1185">Reference proteome</keyword>
<reference evidence="3" key="1">
    <citation type="submission" date="2018-05" db="EMBL/GenBank/DDBJ databases">
        <authorList>
            <person name="Feng T."/>
        </authorList>
    </citation>
    <scope>NUCLEOTIDE SEQUENCE [LARGE SCALE GENOMIC DNA]</scope>
    <source>
        <strain evidence="3">S27</strain>
    </source>
</reference>
<name>A0A370ND34_9BURK</name>
<sequence>MKIIFSRKGFDSQYGRVPSPILPDGSLQTLPIPSRYGRPLGDIQGPLGPLHNLASDLTEGTVTSRTSVHLDPDLSDGSVARRPGWRASLGQVGAAQKHLAKQGVGPGDVFLFFGWFRQAEHFAGRWRYVPGAPNVHALFGWLQVGQVHKVGASECPAWLEDHPHVQHAAHIGVDNTIYVAGERLVGSRHRVPAAGAFRGWGADLQLTAPGRSRSVWRVPRWLLKNPEQPTLSYHRDPARWRIDDECVIVQTVGKGQEFVIDVGDCEEASQWLHCLVLRHRTSTGAPA</sequence>